<accession>A0ACB9Q159</accession>
<dbReference type="Proteomes" id="UP000828941">
    <property type="component" value="Chromosome 2"/>
</dbReference>
<evidence type="ECO:0000313" key="2">
    <source>
        <dbReference type="Proteomes" id="UP000828941"/>
    </source>
</evidence>
<organism evidence="1 2">
    <name type="scientific">Bauhinia variegata</name>
    <name type="common">Purple orchid tree</name>
    <name type="synonym">Phanera variegata</name>
    <dbReference type="NCBI Taxonomy" id="167791"/>
    <lineage>
        <taxon>Eukaryota</taxon>
        <taxon>Viridiplantae</taxon>
        <taxon>Streptophyta</taxon>
        <taxon>Embryophyta</taxon>
        <taxon>Tracheophyta</taxon>
        <taxon>Spermatophyta</taxon>
        <taxon>Magnoliopsida</taxon>
        <taxon>eudicotyledons</taxon>
        <taxon>Gunneridae</taxon>
        <taxon>Pentapetalae</taxon>
        <taxon>rosids</taxon>
        <taxon>fabids</taxon>
        <taxon>Fabales</taxon>
        <taxon>Fabaceae</taxon>
        <taxon>Cercidoideae</taxon>
        <taxon>Cercideae</taxon>
        <taxon>Bauhiniinae</taxon>
        <taxon>Bauhinia</taxon>
    </lineage>
</organism>
<gene>
    <name evidence="1" type="ORF">L6164_003400</name>
</gene>
<name>A0ACB9Q159_BAUVA</name>
<protein>
    <submittedName>
        <fullName evidence="1">Uncharacterized protein</fullName>
    </submittedName>
</protein>
<sequence>MARCHRESRSRHRLFFHDKPPPETLSILAFDAAKTMRCLVSLYKSLTDEELIKLRKETTKSKGVTYLNSEDHVFLLNLACAERLEQLNLAAAMVSRLSHKCSELSLNHFDLVYEDLKHGIIDIWKLKFGTRNIQKIVRRMEKLVSATSNLYAAMEALDQTEASMKKVQRWKIMGHGHNNKNNGARTNIHDLNEKFTFQKKQVQHYKEVSLWNQTFDKAVSYMARIVCIIYARICSVFGPFIMGVANWRRNEKKIKTCSGFNGFEFEDSCCLLEHRELYRTNFLNIDHEREKTQNLNRVSKSSPIPKTNKSGVIQFHSSPLSVSDYCSVGSGSPESLGFDAPGDEEVTANNNRVYSMASTSTVGGSGLSLRYADVIILAEQCLHAPATIGEDARESLYEMLPARLKKKVNAKLRRHWLSGKEEATEENGHSLAEGWRVAVEELMEWLSPVAHDTVRWQQERNLEKHKFDTTPLVLLLQTLHYSDLEKAETAIVEVLVGLSCIYRYEKRCR</sequence>
<reference evidence="1 2" key="1">
    <citation type="journal article" date="2022" name="DNA Res.">
        <title>Chromosomal-level genome assembly of the orchid tree Bauhinia variegata (Leguminosae; Cercidoideae) supports the allotetraploid origin hypothesis of Bauhinia.</title>
        <authorList>
            <person name="Zhong Y."/>
            <person name="Chen Y."/>
            <person name="Zheng D."/>
            <person name="Pang J."/>
            <person name="Liu Y."/>
            <person name="Luo S."/>
            <person name="Meng S."/>
            <person name="Qian L."/>
            <person name="Wei D."/>
            <person name="Dai S."/>
            <person name="Zhou R."/>
        </authorList>
    </citation>
    <scope>NUCLEOTIDE SEQUENCE [LARGE SCALE GENOMIC DNA]</scope>
    <source>
        <strain evidence="1">BV-YZ2020</strain>
    </source>
</reference>
<comment type="caution">
    <text evidence="1">The sequence shown here is derived from an EMBL/GenBank/DDBJ whole genome shotgun (WGS) entry which is preliminary data.</text>
</comment>
<keyword evidence="2" id="KW-1185">Reference proteome</keyword>
<dbReference type="EMBL" id="CM039427">
    <property type="protein sequence ID" value="KAI4354548.1"/>
    <property type="molecule type" value="Genomic_DNA"/>
</dbReference>
<evidence type="ECO:0000313" key="1">
    <source>
        <dbReference type="EMBL" id="KAI4354548.1"/>
    </source>
</evidence>
<proteinExistence type="predicted"/>